<dbReference type="Gene3D" id="1.10.533.10">
    <property type="entry name" value="Death Domain, Fas"/>
    <property type="match status" value="1"/>
</dbReference>
<feature type="region of interest" description="Disordered" evidence="4">
    <location>
        <begin position="628"/>
        <end position="666"/>
    </location>
</feature>
<evidence type="ECO:0000313" key="7">
    <source>
        <dbReference type="Proteomes" id="UP000472276"/>
    </source>
</evidence>
<feature type="compositionally biased region" description="Basic and acidic residues" evidence="4">
    <location>
        <begin position="730"/>
        <end position="741"/>
    </location>
</feature>
<dbReference type="PROSITE" id="PS00108">
    <property type="entry name" value="PROTEIN_KINASE_ST"/>
    <property type="match status" value="1"/>
</dbReference>
<dbReference type="Gene3D" id="3.30.200.20">
    <property type="entry name" value="Phosphorylase Kinase, domain 1"/>
    <property type="match status" value="1"/>
</dbReference>
<reference evidence="6" key="2">
    <citation type="submission" date="2025-09" db="UniProtKB">
        <authorList>
            <consortium name="Ensembl"/>
        </authorList>
    </citation>
    <scope>IDENTIFICATION</scope>
</reference>
<dbReference type="GO" id="GO:0071345">
    <property type="term" value="P:cellular response to cytokine stimulus"/>
    <property type="evidence" value="ECO:0007669"/>
    <property type="project" value="UniProtKB-ARBA"/>
</dbReference>
<feature type="binding site" evidence="3">
    <location>
        <position position="228"/>
    </location>
    <ligand>
        <name>ATP</name>
        <dbReference type="ChEBI" id="CHEBI:30616"/>
    </ligand>
</feature>
<dbReference type="GO" id="GO:0045087">
    <property type="term" value="P:innate immune response"/>
    <property type="evidence" value="ECO:0007669"/>
    <property type="project" value="UniProtKB-ARBA"/>
</dbReference>
<dbReference type="SUPFAM" id="SSF47986">
    <property type="entry name" value="DEATH domain"/>
    <property type="match status" value="1"/>
</dbReference>
<dbReference type="InterPro" id="IPR000719">
    <property type="entry name" value="Prot_kinase_dom"/>
</dbReference>
<dbReference type="InterPro" id="IPR011009">
    <property type="entry name" value="Kinase-like_dom_sf"/>
</dbReference>
<evidence type="ECO:0000256" key="4">
    <source>
        <dbReference type="SAM" id="MobiDB-lite"/>
    </source>
</evidence>
<keyword evidence="2 3" id="KW-0067">ATP-binding</keyword>
<sequence length="754" mass="83255">MSGRDPRAVLYFNLPASVDCEFCRIMDGLSNQDWTRFASGILMDQNDVRLAERQERRTHWVMVKCSNRNIRVGELIDLLEDLQLLRPRDVILNWVRSPDLYSYVPAPAPAPVRRLLSPSPFSDSQFVPLPKKPGATPIQNTCRVSSIGSPLPRPASPPPGLRSEVQQRHQPQVMAPVAVSSSIPVMRLSYEEVYAGTNGFSPCLQIGEGGFGVVYRATLKGMKYAVKKFKEDGLLDWALLKKSFQTEVEQLSRFRHRNIVDLLGFSDGGGSLCLIYSYMENRSLEDQLHNECALLSWPQRVSVVKDASEALQFLHCPSEGEKPLIHGDVKSSNILLDSHMTAKLSDFGLARFVPTGTSAASTTSVGKTTTVRGTLAYLPEEYVRGGELGPKLDVYSFGVVLLEVLTGRRALEKDGTYEERYLKDLVEDIKEGPGGSTEAVWKKHLDKRLISGGTAEPTGSLQLAALACRCLTKLRRKRPVMKDVCASLEDVYKMVREPPYQSFPRPPRSLDSNIQQLSKELSKLGPLENTYQVSQSTKFSSSPSLVTLAPPDPLHSSSSLPPSSIFPPVSSCSFAGPCETDESRGFSQYDLRSQLRSNGTSCRSLSPSTKAQYHCPARLTEVECNQPSVPTEDQYNFPPQPNSTSFSIAPGPLTGAPTGPETRGQTTAGADARLYGFSPAGSLKSTSPEPSSICPKLFFKNKQRLLEKKTQYEEGRIRTPELLSSEDIYEEKSSGDIRGPEESDELDYLPTKNK</sequence>
<dbReference type="Pfam" id="PF00069">
    <property type="entry name" value="Pkinase"/>
    <property type="match status" value="1"/>
</dbReference>
<dbReference type="InterPro" id="IPR011029">
    <property type="entry name" value="DEATH-like_dom_sf"/>
</dbReference>
<dbReference type="InterPro" id="IPR008271">
    <property type="entry name" value="Ser/Thr_kinase_AS"/>
</dbReference>
<evidence type="ECO:0000256" key="3">
    <source>
        <dbReference type="PROSITE-ProRule" id="PRU10141"/>
    </source>
</evidence>
<dbReference type="AlphaFoldDB" id="A0A668U2Y9"/>
<evidence type="ECO:0000256" key="1">
    <source>
        <dbReference type="ARBA" id="ARBA00022741"/>
    </source>
</evidence>
<organism evidence="6 7">
    <name type="scientific">Oreochromis aureus</name>
    <name type="common">Israeli tilapia</name>
    <name type="synonym">Chromis aureus</name>
    <dbReference type="NCBI Taxonomy" id="47969"/>
    <lineage>
        <taxon>Eukaryota</taxon>
        <taxon>Metazoa</taxon>
        <taxon>Chordata</taxon>
        <taxon>Craniata</taxon>
        <taxon>Vertebrata</taxon>
        <taxon>Euteleostomi</taxon>
        <taxon>Actinopterygii</taxon>
        <taxon>Neopterygii</taxon>
        <taxon>Teleostei</taxon>
        <taxon>Neoteleostei</taxon>
        <taxon>Acanthomorphata</taxon>
        <taxon>Ovalentaria</taxon>
        <taxon>Cichlomorphae</taxon>
        <taxon>Cichliformes</taxon>
        <taxon>Cichlidae</taxon>
        <taxon>African cichlids</taxon>
        <taxon>Pseudocrenilabrinae</taxon>
        <taxon>Oreochromini</taxon>
        <taxon>Oreochromis</taxon>
    </lineage>
</organism>
<dbReference type="PROSITE" id="PS00107">
    <property type="entry name" value="PROTEIN_KINASE_ATP"/>
    <property type="match status" value="1"/>
</dbReference>
<reference evidence="6" key="1">
    <citation type="submission" date="2025-08" db="UniProtKB">
        <authorList>
            <consortium name="Ensembl"/>
        </authorList>
    </citation>
    <scope>IDENTIFICATION</scope>
</reference>
<dbReference type="PANTHER" id="PTHR27001">
    <property type="entry name" value="OS01G0253100 PROTEIN"/>
    <property type="match status" value="1"/>
</dbReference>
<accession>A0A668U2Y9</accession>
<dbReference type="Proteomes" id="UP000472276">
    <property type="component" value="Unassembled WGS sequence"/>
</dbReference>
<name>A0A668U2Y9_OREAU</name>
<dbReference type="GO" id="GO:0004672">
    <property type="term" value="F:protein kinase activity"/>
    <property type="evidence" value="ECO:0007669"/>
    <property type="project" value="InterPro"/>
</dbReference>
<dbReference type="GO" id="GO:0007165">
    <property type="term" value="P:signal transduction"/>
    <property type="evidence" value="ECO:0007669"/>
    <property type="project" value="InterPro"/>
</dbReference>
<gene>
    <name evidence="6" type="primary">IRAK1</name>
</gene>
<dbReference type="GO" id="GO:0005886">
    <property type="term" value="C:plasma membrane"/>
    <property type="evidence" value="ECO:0007669"/>
    <property type="project" value="TreeGrafter"/>
</dbReference>
<protein>
    <recommendedName>
        <fullName evidence="5">Protein kinase domain-containing protein</fullName>
    </recommendedName>
</protein>
<evidence type="ECO:0000313" key="6">
    <source>
        <dbReference type="Ensembl" id="ENSOABP00000032706.1"/>
    </source>
</evidence>
<proteinExistence type="predicted"/>
<feature type="compositionally biased region" description="Pro residues" evidence="4">
    <location>
        <begin position="151"/>
        <end position="160"/>
    </location>
</feature>
<feature type="domain" description="Protein kinase" evidence="5">
    <location>
        <begin position="200"/>
        <end position="495"/>
    </location>
</feature>
<dbReference type="PANTHER" id="PTHR27001:SF939">
    <property type="entry name" value="INTERLEUKIN 1 RECEPTOR ASSOCIATED KINASE 1"/>
    <property type="match status" value="1"/>
</dbReference>
<feature type="compositionally biased region" description="Low complexity" evidence="4">
    <location>
        <begin position="649"/>
        <end position="660"/>
    </location>
</feature>
<dbReference type="GO" id="GO:0005524">
    <property type="term" value="F:ATP binding"/>
    <property type="evidence" value="ECO:0007669"/>
    <property type="project" value="UniProtKB-UniRule"/>
</dbReference>
<keyword evidence="1 3" id="KW-0547">Nucleotide-binding</keyword>
<dbReference type="SUPFAM" id="SSF56112">
    <property type="entry name" value="Protein kinase-like (PK-like)"/>
    <property type="match status" value="1"/>
</dbReference>
<keyword evidence="7" id="KW-1185">Reference proteome</keyword>
<dbReference type="InterPro" id="IPR017441">
    <property type="entry name" value="Protein_kinase_ATP_BS"/>
</dbReference>
<dbReference type="OMA" id="MTQVYES"/>
<dbReference type="PROSITE" id="PS50011">
    <property type="entry name" value="PROTEIN_KINASE_DOM"/>
    <property type="match status" value="1"/>
</dbReference>
<feature type="region of interest" description="Disordered" evidence="4">
    <location>
        <begin position="711"/>
        <end position="754"/>
    </location>
</feature>
<dbReference type="Pfam" id="PF00531">
    <property type="entry name" value="Death"/>
    <property type="match status" value="1"/>
</dbReference>
<feature type="region of interest" description="Disordered" evidence="4">
    <location>
        <begin position="145"/>
        <end position="164"/>
    </location>
</feature>
<evidence type="ECO:0000259" key="5">
    <source>
        <dbReference type="PROSITE" id="PS50011"/>
    </source>
</evidence>
<evidence type="ECO:0000256" key="2">
    <source>
        <dbReference type="ARBA" id="ARBA00022840"/>
    </source>
</evidence>
<dbReference type="Gene3D" id="1.10.510.10">
    <property type="entry name" value="Transferase(Phosphotransferase) domain 1"/>
    <property type="match status" value="1"/>
</dbReference>
<dbReference type="Ensembl" id="ENSOABT00000033606.2">
    <property type="protein sequence ID" value="ENSOABP00000032706.1"/>
    <property type="gene ID" value="ENSOABG00000015054.2"/>
</dbReference>
<dbReference type="SMART" id="SM00220">
    <property type="entry name" value="S_TKc"/>
    <property type="match status" value="1"/>
</dbReference>
<dbReference type="InterPro" id="IPR000488">
    <property type="entry name" value="Death_dom"/>
</dbReference>